<proteinExistence type="predicted"/>
<keyword evidence="3" id="KW-1185">Reference proteome</keyword>
<gene>
    <name evidence="2" type="ORF">KDA82_40135</name>
</gene>
<comment type="caution">
    <text evidence="2">The sequence shown here is derived from an EMBL/GenBank/DDBJ whole genome shotgun (WGS) entry which is preliminary data.</text>
</comment>
<dbReference type="InterPro" id="IPR051157">
    <property type="entry name" value="PDH/Transketolase"/>
</dbReference>
<dbReference type="PANTHER" id="PTHR43825">
    <property type="entry name" value="PYRUVATE DEHYDROGENASE E1 COMPONENT"/>
    <property type="match status" value="1"/>
</dbReference>
<keyword evidence="2" id="KW-0670">Pyruvate</keyword>
<feature type="non-terminal residue" evidence="2">
    <location>
        <position position="1"/>
    </location>
</feature>
<dbReference type="PANTHER" id="PTHR43825:SF3">
    <property type="entry name" value="PYRUVATE DEHYDROGENASE E1 COMPONENT"/>
    <property type="match status" value="1"/>
</dbReference>
<evidence type="ECO:0000313" key="2">
    <source>
        <dbReference type="EMBL" id="MBR7679039.1"/>
    </source>
</evidence>
<evidence type="ECO:0000313" key="3">
    <source>
        <dbReference type="Proteomes" id="UP000675554"/>
    </source>
</evidence>
<dbReference type="Proteomes" id="UP000675554">
    <property type="component" value="Unassembled WGS sequence"/>
</dbReference>
<accession>A0A8T4J3Q9</accession>
<sequence>QQSIATTMAFVRLLKDLLRDKEIGKRFVLIAPDEYRTFGMDSFFPSAKIYNPLGQQYESVDRDLLLAYKEAPNGQMLHDGISEAGCTASLIAAGSAYATHGEPLI</sequence>
<name>A0A8T4J3Q9_9ACTN</name>
<dbReference type="GO" id="GO:0000287">
    <property type="term" value="F:magnesium ion binding"/>
    <property type="evidence" value="ECO:0007669"/>
    <property type="project" value="UniProtKB-ARBA"/>
</dbReference>
<dbReference type="InterPro" id="IPR041621">
    <property type="entry name" value="PDH_E1_M"/>
</dbReference>
<protein>
    <submittedName>
        <fullName evidence="2">Pyruvate dehydrogenase (Acetyl-transferring), homodimeric type</fullName>
    </submittedName>
</protein>
<feature type="domain" description="Pyruvate dehydrogenase E1 component middle" evidence="1">
    <location>
        <begin position="3"/>
        <end position="102"/>
    </location>
</feature>
<organism evidence="2 3">
    <name type="scientific">Streptomyces daliensis</name>
    <dbReference type="NCBI Taxonomy" id="299421"/>
    <lineage>
        <taxon>Bacteria</taxon>
        <taxon>Bacillati</taxon>
        <taxon>Actinomycetota</taxon>
        <taxon>Actinomycetes</taxon>
        <taxon>Kitasatosporales</taxon>
        <taxon>Streptomycetaceae</taxon>
        <taxon>Streptomyces</taxon>
    </lineage>
</organism>
<dbReference type="InterPro" id="IPR029061">
    <property type="entry name" value="THDP-binding"/>
</dbReference>
<dbReference type="AlphaFoldDB" id="A0A8T4J3Q9"/>
<dbReference type="EMBL" id="JAGSMN010002186">
    <property type="protein sequence ID" value="MBR7679039.1"/>
    <property type="molecule type" value="Genomic_DNA"/>
</dbReference>
<feature type="non-terminal residue" evidence="2">
    <location>
        <position position="105"/>
    </location>
</feature>
<evidence type="ECO:0000259" key="1">
    <source>
        <dbReference type="Pfam" id="PF17831"/>
    </source>
</evidence>
<dbReference type="Gene3D" id="3.40.50.970">
    <property type="match status" value="1"/>
</dbReference>
<reference evidence="2" key="1">
    <citation type="submission" date="2021-04" db="EMBL/GenBank/DDBJ databases">
        <title>Sequencing of actinobacteria type strains.</title>
        <authorList>
            <person name="Nguyen G.-S."/>
            <person name="Wentzel A."/>
        </authorList>
    </citation>
    <scope>NUCLEOTIDE SEQUENCE</scope>
    <source>
        <strain evidence="2">DSM 42095</strain>
    </source>
</reference>
<dbReference type="SUPFAM" id="SSF52518">
    <property type="entry name" value="Thiamin diphosphate-binding fold (THDP-binding)"/>
    <property type="match status" value="1"/>
</dbReference>
<dbReference type="Pfam" id="PF17831">
    <property type="entry name" value="PDH_E1_M"/>
    <property type="match status" value="1"/>
</dbReference>